<comment type="caution">
    <text evidence="6">The sequence shown here is derived from an EMBL/GenBank/DDBJ whole genome shotgun (WGS) entry which is preliminary data.</text>
</comment>
<dbReference type="AlphaFoldDB" id="A0A2T0KB62"/>
<evidence type="ECO:0000256" key="4">
    <source>
        <dbReference type="PIRSR" id="PIRSR000343-1"/>
    </source>
</evidence>
<accession>A0A2T0KB62</accession>
<dbReference type="EMBL" id="PVMZ01000008">
    <property type="protein sequence ID" value="PRX20400.1"/>
    <property type="molecule type" value="Genomic_DNA"/>
</dbReference>
<dbReference type="Pfam" id="PF01126">
    <property type="entry name" value="Heme_oxygenase"/>
    <property type="match status" value="2"/>
</dbReference>
<dbReference type="GO" id="GO:0046872">
    <property type="term" value="F:metal ion binding"/>
    <property type="evidence" value="ECO:0007669"/>
    <property type="project" value="UniProtKB-KW"/>
</dbReference>
<dbReference type="GO" id="GO:0004392">
    <property type="term" value="F:heme oxygenase (decyclizing) activity"/>
    <property type="evidence" value="ECO:0007669"/>
    <property type="project" value="InterPro"/>
</dbReference>
<dbReference type="InterPro" id="IPR016053">
    <property type="entry name" value="Haem_Oase-like"/>
</dbReference>
<dbReference type="GO" id="GO:0006788">
    <property type="term" value="P:heme oxidation"/>
    <property type="evidence" value="ECO:0007669"/>
    <property type="project" value="InterPro"/>
</dbReference>
<dbReference type="OrthoDB" id="5493802at2"/>
<sequence>MTDFSTRLRRATMVEHREAETRSFISRLMAGDVPVAGFAALTAQYLAVYRELEAAAARMRADAVADEVQAAGQAPGKAVGSAAAHAAGHAGHAAALAPEIVSAFADPALTRAPALEADLAHLYGADWESTITVLDSTLAYTDRLRELAATSATHFIAHHYVRYLGDLSGGQMIGRTLAKHYGLGEAGTSFYRFEQIPDPRAYKIAYRERLDALDLTDDQATTLIDEAQLAFRYNAAVFVELGARYPENPEDLAPAA</sequence>
<dbReference type="RefSeq" id="WP_106320959.1">
    <property type="nucleotide sequence ID" value="NZ_BOMO01000128.1"/>
</dbReference>
<gene>
    <name evidence="6" type="ORF">CLV67_108198</name>
</gene>
<evidence type="ECO:0000256" key="2">
    <source>
        <dbReference type="ARBA" id="ARBA00022723"/>
    </source>
</evidence>
<evidence type="ECO:0000313" key="6">
    <source>
        <dbReference type="EMBL" id="PRX20400.1"/>
    </source>
</evidence>
<name>A0A2T0KB62_9ACTN</name>
<evidence type="ECO:0000256" key="3">
    <source>
        <dbReference type="ARBA" id="ARBA00023004"/>
    </source>
</evidence>
<dbReference type="InterPro" id="IPR002051">
    <property type="entry name" value="Haem_Oase"/>
</dbReference>
<protein>
    <submittedName>
        <fullName evidence="6">Heme oxygenase</fullName>
    </submittedName>
</protein>
<dbReference type="GO" id="GO:0006979">
    <property type="term" value="P:response to oxidative stress"/>
    <property type="evidence" value="ECO:0007669"/>
    <property type="project" value="TreeGrafter"/>
</dbReference>
<feature type="binding site" evidence="4">
    <location>
        <position position="9"/>
    </location>
    <ligand>
        <name>heme b</name>
        <dbReference type="ChEBI" id="CHEBI:60344"/>
    </ligand>
</feature>
<keyword evidence="1 4" id="KW-0349">Heme</keyword>
<dbReference type="PIRSF" id="PIRSF000343">
    <property type="entry name" value="Haem_Oase"/>
    <property type="match status" value="1"/>
</dbReference>
<dbReference type="InterPro" id="IPR016084">
    <property type="entry name" value="Haem_Oase-like_multi-hlx"/>
</dbReference>
<evidence type="ECO:0000256" key="5">
    <source>
        <dbReference type="PIRSR" id="PIRSR000343-2"/>
    </source>
</evidence>
<dbReference type="Proteomes" id="UP000239415">
    <property type="component" value="Unassembled WGS sequence"/>
</dbReference>
<dbReference type="PANTHER" id="PTHR10720">
    <property type="entry name" value="HEME OXYGENASE"/>
    <property type="match status" value="1"/>
</dbReference>
<proteinExistence type="predicted"/>
<keyword evidence="3 5" id="KW-0408">Iron</keyword>
<keyword evidence="2 5" id="KW-0479">Metal-binding</keyword>
<feature type="binding site" description="axial binding residue" evidence="5">
    <location>
        <position position="16"/>
    </location>
    <ligand>
        <name>heme b</name>
        <dbReference type="ChEBI" id="CHEBI:60344"/>
    </ligand>
    <ligandPart>
        <name>Fe</name>
        <dbReference type="ChEBI" id="CHEBI:18248"/>
    </ligandPart>
</feature>
<feature type="binding site" evidence="4">
    <location>
        <position position="207"/>
    </location>
    <ligand>
        <name>heme b</name>
        <dbReference type="ChEBI" id="CHEBI:60344"/>
    </ligand>
</feature>
<dbReference type="GO" id="GO:0020037">
    <property type="term" value="F:heme binding"/>
    <property type="evidence" value="ECO:0007669"/>
    <property type="project" value="TreeGrafter"/>
</dbReference>
<feature type="binding site" evidence="4">
    <location>
        <position position="160"/>
    </location>
    <ligand>
        <name>heme b</name>
        <dbReference type="ChEBI" id="CHEBI:60344"/>
    </ligand>
</feature>
<dbReference type="GO" id="GO:0042167">
    <property type="term" value="P:heme catabolic process"/>
    <property type="evidence" value="ECO:0007669"/>
    <property type="project" value="TreeGrafter"/>
</dbReference>
<dbReference type="CDD" id="cd19165">
    <property type="entry name" value="HemeO"/>
    <property type="match status" value="1"/>
</dbReference>
<dbReference type="SUPFAM" id="SSF48613">
    <property type="entry name" value="Heme oxygenase-like"/>
    <property type="match status" value="1"/>
</dbReference>
<keyword evidence="7" id="KW-1185">Reference proteome</keyword>
<evidence type="ECO:0000313" key="7">
    <source>
        <dbReference type="Proteomes" id="UP000239415"/>
    </source>
</evidence>
<dbReference type="PANTHER" id="PTHR10720:SF0">
    <property type="entry name" value="HEME OXYGENASE"/>
    <property type="match status" value="1"/>
</dbReference>
<organism evidence="6 7">
    <name type="scientific">Actinoplanes italicus</name>
    <dbReference type="NCBI Taxonomy" id="113567"/>
    <lineage>
        <taxon>Bacteria</taxon>
        <taxon>Bacillati</taxon>
        <taxon>Actinomycetota</taxon>
        <taxon>Actinomycetes</taxon>
        <taxon>Micromonosporales</taxon>
        <taxon>Micromonosporaceae</taxon>
        <taxon>Actinoplanes</taxon>
    </lineage>
</organism>
<reference evidence="6 7" key="1">
    <citation type="submission" date="2018-03" db="EMBL/GenBank/DDBJ databases">
        <title>Genomic Encyclopedia of Archaeal and Bacterial Type Strains, Phase II (KMG-II): from individual species to whole genera.</title>
        <authorList>
            <person name="Goeker M."/>
        </authorList>
    </citation>
    <scope>NUCLEOTIDE SEQUENCE [LARGE SCALE GENOMIC DNA]</scope>
    <source>
        <strain evidence="6 7">DSM 43146</strain>
    </source>
</reference>
<evidence type="ECO:0000256" key="1">
    <source>
        <dbReference type="ARBA" id="ARBA00022617"/>
    </source>
</evidence>
<dbReference type="Gene3D" id="1.20.910.10">
    <property type="entry name" value="Heme oxygenase-like"/>
    <property type="match status" value="1"/>
</dbReference>